<protein>
    <recommendedName>
        <fullName evidence="10">Glycerol-3-phosphate acyltransferase</fullName>
    </recommendedName>
    <alternativeName>
        <fullName evidence="10">Acyl-PO4 G3P acyltransferase</fullName>
    </alternativeName>
    <alternativeName>
        <fullName evidence="10">Acyl-phosphate--glycerol-3-phosphate acyltransferase</fullName>
    </alternativeName>
    <alternativeName>
        <fullName evidence="10">G3P acyltransferase</fullName>
        <shortName evidence="10">GPAT</shortName>
        <ecNumber evidence="10">2.3.1.275</ecNumber>
    </alternativeName>
    <alternativeName>
        <fullName evidence="10">Lysophosphatidic acid synthase</fullName>
        <shortName evidence="10">LPA synthase</shortName>
    </alternativeName>
</protein>
<dbReference type="SMART" id="SM01207">
    <property type="entry name" value="G3P_acyltransf"/>
    <property type="match status" value="1"/>
</dbReference>
<evidence type="ECO:0000256" key="1">
    <source>
        <dbReference type="ARBA" id="ARBA00022475"/>
    </source>
</evidence>
<dbReference type="EC" id="2.3.1.275" evidence="10"/>
<dbReference type="HAMAP" id="MF_01043">
    <property type="entry name" value="PlsY"/>
    <property type="match status" value="1"/>
</dbReference>
<keyword evidence="7 10" id="KW-0472">Membrane</keyword>
<comment type="subcellular location">
    <subcellularLocation>
        <location evidence="10">Cell membrane</location>
        <topology evidence="10">Multi-pass membrane protein</topology>
    </subcellularLocation>
</comment>
<keyword evidence="9 10" id="KW-1208">Phospholipid metabolism</keyword>
<evidence type="ECO:0000256" key="2">
    <source>
        <dbReference type="ARBA" id="ARBA00022516"/>
    </source>
</evidence>
<evidence type="ECO:0000256" key="6">
    <source>
        <dbReference type="ARBA" id="ARBA00023098"/>
    </source>
</evidence>
<feature type="transmembrane region" description="Helical" evidence="10">
    <location>
        <begin position="159"/>
        <end position="174"/>
    </location>
</feature>
<dbReference type="KEGG" id="por:APT59_01875"/>
<sequence length="189" mass="20421">MFWLLLLLAYLLGSLSFAVLLSRLFGTRDPRHDGSGNPGASNMLRLAGRKLALLTLAGDLSKSLIPVLIAQQLGLSPLQQAWIGLAAVVGHLYPLYFHFRGGKGVATAAGLLLGVYPPAALLGLALWATVFATLRIASLASLVALLGILPLFAWQRPDLLAPMLLLALLILIRHRHNLRALRQGTERHF</sequence>
<dbReference type="AlphaFoldDB" id="A0A0U4WK80"/>
<comment type="catalytic activity">
    <reaction evidence="10">
        <text>an acyl phosphate + sn-glycerol 3-phosphate = a 1-acyl-sn-glycero-3-phosphate + phosphate</text>
        <dbReference type="Rhea" id="RHEA:34075"/>
        <dbReference type="ChEBI" id="CHEBI:43474"/>
        <dbReference type="ChEBI" id="CHEBI:57597"/>
        <dbReference type="ChEBI" id="CHEBI:57970"/>
        <dbReference type="ChEBI" id="CHEBI:59918"/>
        <dbReference type="EC" id="2.3.1.275"/>
    </reaction>
</comment>
<feature type="transmembrane region" description="Helical" evidence="10">
    <location>
        <begin position="134"/>
        <end position="153"/>
    </location>
</feature>
<feature type="transmembrane region" description="Helical" evidence="10">
    <location>
        <begin position="105"/>
        <end position="127"/>
    </location>
</feature>
<evidence type="ECO:0000256" key="9">
    <source>
        <dbReference type="ARBA" id="ARBA00023264"/>
    </source>
</evidence>
<evidence type="ECO:0000256" key="8">
    <source>
        <dbReference type="ARBA" id="ARBA00023209"/>
    </source>
</evidence>
<keyword evidence="8 10" id="KW-0594">Phospholipid biosynthesis</keyword>
<evidence type="ECO:0000256" key="5">
    <source>
        <dbReference type="ARBA" id="ARBA00022989"/>
    </source>
</evidence>
<proteinExistence type="inferred from homology"/>
<evidence type="ECO:0000313" key="11">
    <source>
        <dbReference type="EMBL" id="ALZ83011.1"/>
    </source>
</evidence>
<dbReference type="InterPro" id="IPR003811">
    <property type="entry name" value="G3P_acylTferase_PlsY"/>
</dbReference>
<keyword evidence="3 10" id="KW-0808">Transferase</keyword>
<keyword evidence="11" id="KW-0012">Acyltransferase</keyword>
<evidence type="ECO:0000256" key="10">
    <source>
        <dbReference type="HAMAP-Rule" id="MF_01043"/>
    </source>
</evidence>
<dbReference type="GO" id="GO:0008654">
    <property type="term" value="P:phospholipid biosynthetic process"/>
    <property type="evidence" value="ECO:0007669"/>
    <property type="project" value="UniProtKB-UniRule"/>
</dbReference>
<gene>
    <name evidence="10" type="primary">plsY</name>
    <name evidence="11" type="ORF">APT59_01875</name>
</gene>
<keyword evidence="5 10" id="KW-1133">Transmembrane helix</keyword>
<evidence type="ECO:0000256" key="7">
    <source>
        <dbReference type="ARBA" id="ARBA00023136"/>
    </source>
</evidence>
<dbReference type="OrthoDB" id="9777124at2"/>
<comment type="caution">
    <text evidence="10">Lacks conserved residue(s) required for the propagation of feature annotation.</text>
</comment>
<dbReference type="GO" id="GO:0043772">
    <property type="term" value="F:acyl-phosphate glycerol-3-phosphate acyltransferase activity"/>
    <property type="evidence" value="ECO:0007669"/>
    <property type="project" value="UniProtKB-UniRule"/>
</dbReference>
<accession>A0A0U4WK80</accession>
<dbReference type="Proteomes" id="UP000064137">
    <property type="component" value="Chromosome"/>
</dbReference>
<comment type="function">
    <text evidence="10">Catalyzes the transfer of an acyl group from acyl-phosphate (acyl-PO(4)) to glycerol-3-phosphate (G3P) to form lysophosphatidic acid (LPA). This enzyme utilizes acyl-phosphate as fatty acyl donor, but not acyl-CoA or acyl-ACP.</text>
</comment>
<evidence type="ECO:0000256" key="4">
    <source>
        <dbReference type="ARBA" id="ARBA00022692"/>
    </source>
</evidence>
<reference evidence="11 12" key="1">
    <citation type="submission" date="2016-01" db="EMBL/GenBank/DDBJ databases">
        <title>Annotation of Pseudomonas oryzihabitans USDA-ARS-USMARC-56511.</title>
        <authorList>
            <person name="Harhay G.P."/>
            <person name="Harhay D.M."/>
            <person name="Smith T.P.L."/>
            <person name="Bono J.L."/>
            <person name="Heaton M.P."/>
            <person name="Clawson M.L."/>
            <person name="Chitko-Mckown C.G."/>
            <person name="Capik S.F."/>
            <person name="DeDonder K.D."/>
            <person name="Apley M.D."/>
            <person name="Lubbers B.V."/>
            <person name="White B.J."/>
            <person name="Larson R.L."/>
        </authorList>
    </citation>
    <scope>NUCLEOTIDE SEQUENCE [LARGE SCALE GENOMIC DNA]</scope>
    <source>
        <strain evidence="11 12">USDA-ARS-USMARC-56511</strain>
    </source>
</reference>
<comment type="pathway">
    <text evidence="10">Lipid metabolism; phospholipid metabolism.</text>
</comment>
<organism evidence="11 12">
    <name type="scientific">Pseudomonas oryzihabitans</name>
    <dbReference type="NCBI Taxonomy" id="47885"/>
    <lineage>
        <taxon>Bacteria</taxon>
        <taxon>Pseudomonadati</taxon>
        <taxon>Pseudomonadota</taxon>
        <taxon>Gammaproteobacteria</taxon>
        <taxon>Pseudomonadales</taxon>
        <taxon>Pseudomonadaceae</taxon>
        <taxon>Pseudomonas</taxon>
    </lineage>
</organism>
<dbReference type="PANTHER" id="PTHR30309:SF0">
    <property type="entry name" value="GLYCEROL-3-PHOSPHATE ACYLTRANSFERASE-RELATED"/>
    <property type="match status" value="1"/>
</dbReference>
<dbReference type="EMBL" id="CP013987">
    <property type="protein sequence ID" value="ALZ83011.1"/>
    <property type="molecule type" value="Genomic_DNA"/>
</dbReference>
<keyword evidence="1 10" id="KW-1003">Cell membrane</keyword>
<comment type="similarity">
    <text evidence="10">Belongs to the PlsY family.</text>
</comment>
<evidence type="ECO:0000313" key="12">
    <source>
        <dbReference type="Proteomes" id="UP000064137"/>
    </source>
</evidence>
<keyword evidence="6 10" id="KW-0443">Lipid metabolism</keyword>
<dbReference type="GO" id="GO:0005886">
    <property type="term" value="C:plasma membrane"/>
    <property type="evidence" value="ECO:0007669"/>
    <property type="project" value="UniProtKB-SubCell"/>
</dbReference>
<keyword evidence="2 10" id="KW-0444">Lipid biosynthesis</keyword>
<keyword evidence="4 10" id="KW-0812">Transmembrane</keyword>
<dbReference type="Pfam" id="PF02660">
    <property type="entry name" value="G3P_acyltransf"/>
    <property type="match status" value="1"/>
</dbReference>
<evidence type="ECO:0000256" key="3">
    <source>
        <dbReference type="ARBA" id="ARBA00022679"/>
    </source>
</evidence>
<name>A0A0U4WK80_9PSED</name>
<comment type="subunit">
    <text evidence="10">Probably interacts with PlsX.</text>
</comment>
<dbReference type="NCBIfam" id="TIGR00023">
    <property type="entry name" value="glycerol-3-phosphate 1-O-acyltransferase PlsY"/>
    <property type="match status" value="1"/>
</dbReference>
<dbReference type="RefSeq" id="WP_059313300.1">
    <property type="nucleotide sequence ID" value="NZ_CP013987.1"/>
</dbReference>
<dbReference type="PANTHER" id="PTHR30309">
    <property type="entry name" value="INNER MEMBRANE PROTEIN YGIH"/>
    <property type="match status" value="1"/>
</dbReference>
<dbReference type="UniPathway" id="UPA00085"/>